<keyword evidence="7 11" id="KW-0798">TonB box</keyword>
<dbReference type="Gene3D" id="2.170.130.10">
    <property type="entry name" value="TonB-dependent receptor, plug domain"/>
    <property type="match status" value="1"/>
</dbReference>
<keyword evidence="5 10" id="KW-0812">Transmembrane</keyword>
<feature type="domain" description="Secretin/TonB short N-terminal" evidence="14">
    <location>
        <begin position="50"/>
        <end position="101"/>
    </location>
</feature>
<protein>
    <submittedName>
        <fullName evidence="15">TonB-dependent receptor</fullName>
    </submittedName>
</protein>
<organism evidence="15 16">
    <name type="scientific">Xanthomonas hortorum pv. hederae</name>
    <dbReference type="NCBI Taxonomy" id="453603"/>
    <lineage>
        <taxon>Bacteria</taxon>
        <taxon>Pseudomonadati</taxon>
        <taxon>Pseudomonadota</taxon>
        <taxon>Gammaproteobacteria</taxon>
        <taxon>Lysobacterales</taxon>
        <taxon>Lysobacteraceae</taxon>
        <taxon>Xanthomonas</taxon>
    </lineage>
</organism>
<evidence type="ECO:0000256" key="7">
    <source>
        <dbReference type="ARBA" id="ARBA00023077"/>
    </source>
</evidence>
<evidence type="ECO:0000256" key="8">
    <source>
        <dbReference type="ARBA" id="ARBA00023136"/>
    </source>
</evidence>
<evidence type="ECO:0000256" key="11">
    <source>
        <dbReference type="RuleBase" id="RU003357"/>
    </source>
</evidence>
<dbReference type="SMART" id="SM00965">
    <property type="entry name" value="STN"/>
    <property type="match status" value="1"/>
</dbReference>
<feature type="signal peptide" evidence="13">
    <location>
        <begin position="1"/>
        <end position="25"/>
    </location>
</feature>
<dbReference type="PANTHER" id="PTHR47234:SF2">
    <property type="entry name" value="TONB-DEPENDENT RECEPTOR"/>
    <property type="match status" value="1"/>
</dbReference>
<dbReference type="GO" id="GO:0006826">
    <property type="term" value="P:iron ion transport"/>
    <property type="evidence" value="ECO:0007669"/>
    <property type="project" value="UniProtKB-KW"/>
</dbReference>
<keyword evidence="13" id="KW-0732">Signal</keyword>
<dbReference type="EMBL" id="JANWTP010000001">
    <property type="protein sequence ID" value="MDC8636424.1"/>
    <property type="molecule type" value="Genomic_DNA"/>
</dbReference>
<feature type="compositionally biased region" description="Low complexity" evidence="12">
    <location>
        <begin position="127"/>
        <end position="142"/>
    </location>
</feature>
<dbReference type="InterPro" id="IPR036942">
    <property type="entry name" value="Beta-barrel_TonB_sf"/>
</dbReference>
<keyword evidence="9 10" id="KW-0998">Cell outer membrane</keyword>
<gene>
    <name evidence="15" type="ORF">NY667_01020</name>
</gene>
<evidence type="ECO:0000256" key="4">
    <source>
        <dbReference type="ARBA" id="ARBA00022496"/>
    </source>
</evidence>
<name>A0A9X3YY70_9XANT</name>
<evidence type="ECO:0000256" key="13">
    <source>
        <dbReference type="SAM" id="SignalP"/>
    </source>
</evidence>
<dbReference type="Gene3D" id="3.55.50.30">
    <property type="match status" value="1"/>
</dbReference>
<comment type="similarity">
    <text evidence="10 11">Belongs to the TonB-dependent receptor family.</text>
</comment>
<dbReference type="PANTHER" id="PTHR47234">
    <property type="match status" value="1"/>
</dbReference>
<reference evidence="15" key="1">
    <citation type="journal article" date="2022" name="Phytopathology">
        <title>Whole genome sequencing-based tracing of a 2022 introduction and outbreak of Xanthomonas hortorum pv. pelargonii.</title>
        <authorList>
            <person name="Iruegas Bocardo F."/>
            <person name="Weisberg A.J."/>
            <person name="Riutta E.R."/>
            <person name="Kilday K.B."/>
            <person name="Bonkowski J.C."/>
            <person name="Creswell T.C."/>
            <person name="Daughtrey M."/>
            <person name="Rane K.K."/>
            <person name="Grunwald N.J."/>
            <person name="Chang J.H."/>
            <person name="Putnam M."/>
        </authorList>
    </citation>
    <scope>NUCLEOTIDE SEQUENCE</scope>
    <source>
        <strain evidence="15">22-338</strain>
    </source>
</reference>
<dbReference type="PROSITE" id="PS52016">
    <property type="entry name" value="TONB_DEPENDENT_REC_3"/>
    <property type="match status" value="1"/>
</dbReference>
<reference evidence="15" key="2">
    <citation type="submission" date="2022-08" db="EMBL/GenBank/DDBJ databases">
        <authorList>
            <person name="Iruegas-Bocardo F."/>
            <person name="Weisberg A.J."/>
            <person name="Riutta E.R."/>
            <person name="Kilday K."/>
            <person name="Bonkowski J.C."/>
            <person name="Creswell T."/>
            <person name="Daughtrey M.L."/>
            <person name="Rane K."/>
            <person name="Grunwald N.J."/>
            <person name="Chang J.H."/>
            <person name="Putnam M.L."/>
        </authorList>
    </citation>
    <scope>NUCLEOTIDE SEQUENCE</scope>
    <source>
        <strain evidence="15">22-338</strain>
    </source>
</reference>
<keyword evidence="2 10" id="KW-0813">Transport</keyword>
<dbReference type="Gene3D" id="2.40.170.20">
    <property type="entry name" value="TonB-dependent receptor, beta-barrel domain"/>
    <property type="match status" value="1"/>
</dbReference>
<dbReference type="Pfam" id="PF00593">
    <property type="entry name" value="TonB_dep_Rec_b-barrel"/>
    <property type="match status" value="1"/>
</dbReference>
<dbReference type="AlphaFoldDB" id="A0A9X3YY70"/>
<accession>A0A9X3YY70</accession>
<evidence type="ECO:0000259" key="14">
    <source>
        <dbReference type="SMART" id="SM00965"/>
    </source>
</evidence>
<dbReference type="InterPro" id="IPR039426">
    <property type="entry name" value="TonB-dep_rcpt-like"/>
</dbReference>
<feature type="compositionally biased region" description="Low complexity" evidence="12">
    <location>
        <begin position="103"/>
        <end position="117"/>
    </location>
</feature>
<dbReference type="Pfam" id="PF07660">
    <property type="entry name" value="STN"/>
    <property type="match status" value="1"/>
</dbReference>
<evidence type="ECO:0000256" key="1">
    <source>
        <dbReference type="ARBA" id="ARBA00004571"/>
    </source>
</evidence>
<keyword evidence="4" id="KW-0410">Iron transport</keyword>
<evidence type="ECO:0000313" key="15">
    <source>
        <dbReference type="EMBL" id="MDC8636424.1"/>
    </source>
</evidence>
<keyword evidence="3 10" id="KW-1134">Transmembrane beta strand</keyword>
<dbReference type="SUPFAM" id="SSF56935">
    <property type="entry name" value="Porins"/>
    <property type="match status" value="1"/>
</dbReference>
<dbReference type="GO" id="GO:0009279">
    <property type="term" value="C:cell outer membrane"/>
    <property type="evidence" value="ECO:0007669"/>
    <property type="project" value="UniProtKB-SubCell"/>
</dbReference>
<feature type="region of interest" description="Disordered" evidence="12">
    <location>
        <begin position="103"/>
        <end position="142"/>
    </location>
</feature>
<dbReference type="InterPro" id="IPR012910">
    <property type="entry name" value="Plug_dom"/>
</dbReference>
<dbReference type="InterPro" id="IPR037066">
    <property type="entry name" value="Plug_dom_sf"/>
</dbReference>
<proteinExistence type="inferred from homology"/>
<evidence type="ECO:0000256" key="10">
    <source>
        <dbReference type="PROSITE-ProRule" id="PRU01360"/>
    </source>
</evidence>
<comment type="caution">
    <text evidence="15">The sequence shown here is derived from an EMBL/GenBank/DDBJ whole genome shotgun (WGS) entry which is preliminary data.</text>
</comment>
<evidence type="ECO:0000256" key="5">
    <source>
        <dbReference type="ARBA" id="ARBA00022692"/>
    </source>
</evidence>
<feature type="chain" id="PRO_5040963760" evidence="13">
    <location>
        <begin position="26"/>
        <end position="1012"/>
    </location>
</feature>
<dbReference type="InterPro" id="IPR011662">
    <property type="entry name" value="Secretin/TonB_short_N"/>
</dbReference>
<evidence type="ECO:0000256" key="12">
    <source>
        <dbReference type="SAM" id="MobiDB-lite"/>
    </source>
</evidence>
<evidence type="ECO:0000256" key="6">
    <source>
        <dbReference type="ARBA" id="ARBA00023004"/>
    </source>
</evidence>
<evidence type="ECO:0000256" key="3">
    <source>
        <dbReference type="ARBA" id="ARBA00022452"/>
    </source>
</evidence>
<dbReference type="InterPro" id="IPR000531">
    <property type="entry name" value="Beta-barrel_TonB"/>
</dbReference>
<evidence type="ECO:0000256" key="2">
    <source>
        <dbReference type="ARBA" id="ARBA00022448"/>
    </source>
</evidence>
<keyword evidence="4" id="KW-0406">Ion transport</keyword>
<dbReference type="Pfam" id="PF07715">
    <property type="entry name" value="Plug"/>
    <property type="match status" value="1"/>
</dbReference>
<sequence length="1012" mass="107979">MARTKVARTALAVMCGLVIAASAAAQTSTFDIPEGDLKIALEAYARQSGVRLVYLSEDVRDRRTSGARGDMSQDAALNRLLAGTGLTVKRDQSGALAIVREAANAPAPSTRSTPSSSLGQAGSDTYASTVSGGADASTTSTTAPTTFDAVQVTGSHIKRAQMSGVGPTTVIDAETIQSSGAVSVETLLQRLPASAGAAGSQSNNFWTGNGNGTTQINLRGLGVNRTLVLLNGRRVVNGGTGANNSVDLNVVPLALVDRIEILKDGASAIYGADAVAGVVNIITRKEMDGVELSTRYGQTFKGDGEIGSFNLAFGTTGERSSMSGALTYAESGTITMASRAPCPLGVVAGTLQCVGNSSTIGGRARLADGRVVNFNQDPNGDPRSYELYDPAKHNYNYNLLLNAVSPIKRIGLSGFGQFDLTENTRLFTELMATNRQSNQRASPNTLGVYRTIRIAATNPTNPTGQNLTLERRRLEEAGARITEQEVDTFRTVLGLEGQWGDNWAWNVALNWGRNSATDSSTNIANLDRVENTLNTSLCSNTPGAAIPCGNYLGYGNLTPEVLDYILFTQRGSGGNSQQGFSGTISGALFDLPAGSVAFASGVEFRKERGWLYPDPLVVNGSANIVRQDPIEGEYSAKEAFVEFAVPLLQDIPLVDYATLNLAGRYSDYDLFGSDTNYKVGLDWQVAEPLKIRLNYATAFRIPSIPELFGGIGQGSLTTLDPCSNWSTLPADSVIRANCQAAGVPTNFRQLGNTILTTTGGNPDLKPEDARTFTAGFVWTPGFAPGLTLTADYYRIRIENAIRSIEGSVKLRACYTTPNLAHPFCSPANFTRDPVTGEVNYLSSQQVNAASEESEGVDIGVLYQFDVAGWQASASLDASYLERYDVTPFAGATTMEYAGKITSGLGSYTQWRGLGSLRMGKNRWTGVYSAQYIGSADDIIAVPGTIGSHVSSVVYHNLQLSYGTKKKWDISAGVENVLDKKAPFVQNNPNANTDTMTYDLLGRRWNVRFGYHW</sequence>
<dbReference type="RefSeq" id="WP_102254389.1">
    <property type="nucleotide sequence ID" value="NZ_JANWTP010000001.1"/>
</dbReference>
<keyword evidence="8 10" id="KW-0472">Membrane</keyword>
<keyword evidence="6" id="KW-0408">Iron</keyword>
<evidence type="ECO:0000256" key="9">
    <source>
        <dbReference type="ARBA" id="ARBA00023237"/>
    </source>
</evidence>
<keyword evidence="15" id="KW-0675">Receptor</keyword>
<evidence type="ECO:0000313" key="16">
    <source>
        <dbReference type="Proteomes" id="UP001140230"/>
    </source>
</evidence>
<dbReference type="Proteomes" id="UP001140230">
    <property type="component" value="Unassembled WGS sequence"/>
</dbReference>
<comment type="subcellular location">
    <subcellularLocation>
        <location evidence="1 10">Cell outer membrane</location>
        <topology evidence="1 10">Multi-pass membrane protein</topology>
    </subcellularLocation>
</comment>
<dbReference type="CDD" id="cd01347">
    <property type="entry name" value="ligand_gated_channel"/>
    <property type="match status" value="1"/>
</dbReference>